<evidence type="ECO:0000313" key="3">
    <source>
        <dbReference type="Proteomes" id="UP000028643"/>
    </source>
</evidence>
<dbReference type="InterPro" id="IPR022742">
    <property type="entry name" value="Hydrolase_4"/>
</dbReference>
<dbReference type="AlphaFoldDB" id="A0A085V234"/>
<feature type="domain" description="Serine aminopeptidase S33" evidence="1">
    <location>
        <begin position="68"/>
        <end position="297"/>
    </location>
</feature>
<evidence type="ECO:0000313" key="2">
    <source>
        <dbReference type="EMBL" id="KFE49497.1"/>
    </source>
</evidence>
<dbReference type="RefSeq" id="WP_047577019.1">
    <property type="nucleotide sequence ID" value="NZ_JPQT01000117.1"/>
</dbReference>
<keyword evidence="2" id="KW-0378">Hydrolase</keyword>
<name>A0A085V234_PSESX</name>
<reference evidence="2 3" key="1">
    <citation type="submission" date="2014-07" db="EMBL/GenBank/DDBJ databases">
        <title>Draft Genome Sequences of Environmental Pseudomonas syringae strains.</title>
        <authorList>
            <person name="Baltrus D.A."/>
            <person name="Berge O."/>
            <person name="Morris C."/>
        </authorList>
    </citation>
    <scope>NUCLEOTIDE SEQUENCE [LARGE SCALE GENOMIC DNA]</scope>
    <source>
        <strain evidence="2 3">CEB003</strain>
    </source>
</reference>
<gene>
    <name evidence="2" type="ORF">IV02_19355</name>
</gene>
<sequence length="322" mass="35851">MTATFDPNSLRASLQPLSAMQPLSVEGLAYQRFYSLAGLGPNGLTRSWLGRMDVAGYEIVAQVWLPEQPVATMFLLHGFYDHMGLFKHVIEWALGLNFAVIACDLPGHGLSGGPRASINDFAEYQRVLQRLFAEALTLQLPQPWHLLGQSTGGAIVIDHVLNQGEKSPAQGQVILLAPLVRPRAWGWSKLSYYLLKPFVKGIARRFSENSNAPAFLPFLMADPLQARRLPTAWVGALARWIKHIESAPRSTRSPIIIQGEADMTVDWSHNLDVLNEKFNHPQILMLSEARHHLANELPELRARYFACIEQKMALAAANGQAY</sequence>
<dbReference type="InterPro" id="IPR051044">
    <property type="entry name" value="MAG_DAG_Lipase"/>
</dbReference>
<dbReference type="Proteomes" id="UP000028643">
    <property type="component" value="Unassembled WGS sequence"/>
</dbReference>
<dbReference type="InterPro" id="IPR029058">
    <property type="entry name" value="AB_hydrolase_fold"/>
</dbReference>
<accession>A0A085V234</accession>
<dbReference type="GO" id="GO:0016787">
    <property type="term" value="F:hydrolase activity"/>
    <property type="evidence" value="ECO:0007669"/>
    <property type="project" value="UniProtKB-KW"/>
</dbReference>
<dbReference type="Pfam" id="PF12146">
    <property type="entry name" value="Hydrolase_4"/>
    <property type="match status" value="1"/>
</dbReference>
<dbReference type="PANTHER" id="PTHR11614">
    <property type="entry name" value="PHOSPHOLIPASE-RELATED"/>
    <property type="match status" value="1"/>
</dbReference>
<protein>
    <submittedName>
        <fullName evidence="2">Alpha/beta hydrolase</fullName>
    </submittedName>
</protein>
<organism evidence="2 3">
    <name type="scientific">Pseudomonas syringae</name>
    <dbReference type="NCBI Taxonomy" id="317"/>
    <lineage>
        <taxon>Bacteria</taxon>
        <taxon>Pseudomonadati</taxon>
        <taxon>Pseudomonadota</taxon>
        <taxon>Gammaproteobacteria</taxon>
        <taxon>Pseudomonadales</taxon>
        <taxon>Pseudomonadaceae</taxon>
        <taxon>Pseudomonas</taxon>
    </lineage>
</organism>
<dbReference type="InterPro" id="IPR000073">
    <property type="entry name" value="AB_hydrolase_1"/>
</dbReference>
<comment type="caution">
    <text evidence="2">The sequence shown here is derived from an EMBL/GenBank/DDBJ whole genome shotgun (WGS) entry which is preliminary data.</text>
</comment>
<dbReference type="PRINTS" id="PR00111">
    <property type="entry name" value="ABHYDROLASE"/>
</dbReference>
<evidence type="ECO:0000259" key="1">
    <source>
        <dbReference type="Pfam" id="PF12146"/>
    </source>
</evidence>
<proteinExistence type="predicted"/>
<dbReference type="EMBL" id="JPQT01000117">
    <property type="protein sequence ID" value="KFE49497.1"/>
    <property type="molecule type" value="Genomic_DNA"/>
</dbReference>
<dbReference type="SUPFAM" id="SSF53474">
    <property type="entry name" value="alpha/beta-Hydrolases"/>
    <property type="match status" value="1"/>
</dbReference>
<dbReference type="Gene3D" id="3.40.50.1820">
    <property type="entry name" value="alpha/beta hydrolase"/>
    <property type="match status" value="1"/>
</dbReference>
<dbReference type="PATRIC" id="fig|317.174.peg.3955"/>